<name>A0ABU9KY01_9FLAO</name>
<protein>
    <submittedName>
        <fullName evidence="1">WbqC family protein</fullName>
    </submittedName>
</protein>
<evidence type="ECO:0000313" key="2">
    <source>
        <dbReference type="Proteomes" id="UP001474120"/>
    </source>
</evidence>
<keyword evidence="2" id="KW-1185">Reference proteome</keyword>
<reference evidence="1 2" key="1">
    <citation type="submission" date="2024-04" db="EMBL/GenBank/DDBJ databases">
        <title>whole genome sequencing of Lutimonas vermicola strain IMCC1616.</title>
        <authorList>
            <person name="Bae S.S."/>
        </authorList>
    </citation>
    <scope>NUCLEOTIDE SEQUENCE [LARGE SCALE GENOMIC DNA]</scope>
    <source>
        <strain evidence="1 2">IMCC1616</strain>
    </source>
</reference>
<dbReference type="Pfam" id="PF08889">
    <property type="entry name" value="WbqC"/>
    <property type="match status" value="1"/>
</dbReference>
<dbReference type="RefSeq" id="WP_342158829.1">
    <property type="nucleotide sequence ID" value="NZ_JBCDNA010000001.1"/>
</dbReference>
<evidence type="ECO:0000313" key="1">
    <source>
        <dbReference type="EMBL" id="MEL4455078.1"/>
    </source>
</evidence>
<accession>A0ABU9KY01</accession>
<comment type="caution">
    <text evidence="1">The sequence shown here is derived from an EMBL/GenBank/DDBJ whole genome shotgun (WGS) entry which is preliminary data.</text>
</comment>
<dbReference type="EMBL" id="JBCDNA010000001">
    <property type="protein sequence ID" value="MEL4455078.1"/>
    <property type="molecule type" value="Genomic_DNA"/>
</dbReference>
<sequence>MALLLHPTFFAPIIQYVAFAGHTDVIFERQDNFQKQTYRNRCYIYGANGRQLLTVPIVHSESGIRQKTKDVKIDTSFAWKKIFIKSLESSYRSSPYFEYYEDDLLKVFEKDHIFLLDLNLHAHEVMSECLEMENNISYTKTYEPMPGSLLDLRQLADAKHEPVYEFNSYTQVFDKKHGFIANLSILDLLFNEGTSGLQYLEEHQGLLGK</sequence>
<dbReference type="InterPro" id="IPR014985">
    <property type="entry name" value="WbqC"/>
</dbReference>
<proteinExistence type="predicted"/>
<gene>
    <name evidence="1" type="ORF">AABB81_04175</name>
</gene>
<dbReference type="Proteomes" id="UP001474120">
    <property type="component" value="Unassembled WGS sequence"/>
</dbReference>
<organism evidence="1 2">
    <name type="scientific">Lutimonas vermicola</name>
    <dbReference type="NCBI Taxonomy" id="414288"/>
    <lineage>
        <taxon>Bacteria</taxon>
        <taxon>Pseudomonadati</taxon>
        <taxon>Bacteroidota</taxon>
        <taxon>Flavobacteriia</taxon>
        <taxon>Flavobacteriales</taxon>
        <taxon>Flavobacteriaceae</taxon>
        <taxon>Lutimonas</taxon>
    </lineage>
</organism>